<dbReference type="PANTHER" id="PTHR23270">
    <property type="entry name" value="PROGRAMMED CELL DEATH PROTEIN 11 PRE-RRNA PROCESSING PROTEIN RRP5"/>
    <property type="match status" value="1"/>
</dbReference>
<dbReference type="Proteomes" id="UP000887564">
    <property type="component" value="Unplaced"/>
</dbReference>
<dbReference type="WBParaSite" id="PEQ_0001042501-mRNA-1">
    <property type="protein sequence ID" value="PEQ_0001042501-mRNA-1"/>
    <property type="gene ID" value="PEQ_0001042501"/>
</dbReference>
<evidence type="ECO:0000313" key="1">
    <source>
        <dbReference type="Proteomes" id="UP000887564"/>
    </source>
</evidence>
<dbReference type="GO" id="GO:0006364">
    <property type="term" value="P:rRNA processing"/>
    <property type="evidence" value="ECO:0007669"/>
    <property type="project" value="InterPro"/>
</dbReference>
<reference evidence="2" key="1">
    <citation type="submission" date="2022-11" db="UniProtKB">
        <authorList>
            <consortium name="WormBaseParasite"/>
        </authorList>
    </citation>
    <scope>IDENTIFICATION</scope>
</reference>
<dbReference type="PANTHER" id="PTHR23270:SF10">
    <property type="entry name" value="PROTEIN RRP5 HOMOLOG"/>
    <property type="match status" value="1"/>
</dbReference>
<organism evidence="1 2">
    <name type="scientific">Parascaris equorum</name>
    <name type="common">Equine roundworm</name>
    <dbReference type="NCBI Taxonomy" id="6256"/>
    <lineage>
        <taxon>Eukaryota</taxon>
        <taxon>Metazoa</taxon>
        <taxon>Ecdysozoa</taxon>
        <taxon>Nematoda</taxon>
        <taxon>Chromadorea</taxon>
        <taxon>Rhabditida</taxon>
        <taxon>Spirurina</taxon>
        <taxon>Ascaridomorpha</taxon>
        <taxon>Ascaridoidea</taxon>
        <taxon>Ascarididae</taxon>
        <taxon>Parascaris</taxon>
    </lineage>
</organism>
<dbReference type="GO" id="GO:0003723">
    <property type="term" value="F:RNA binding"/>
    <property type="evidence" value="ECO:0007669"/>
    <property type="project" value="TreeGrafter"/>
</dbReference>
<keyword evidence="1" id="KW-1185">Reference proteome</keyword>
<proteinExistence type="predicted"/>
<name>A0A914RVA4_PAREQ</name>
<dbReference type="AlphaFoldDB" id="A0A914RVA4"/>
<accession>A0A914RVA4</accession>
<evidence type="ECO:0000313" key="2">
    <source>
        <dbReference type="WBParaSite" id="PEQ_0001042501-mRNA-1"/>
    </source>
</evidence>
<sequence>LARKRDSRVVCDGFISLNSQGEIRPGIASFPVSLRFSNSGQVLDCRILEVDALKRRLILTSKPSLLNSSLKLIKEYSAENVGAVTLGYVRAKHENGGLLIGFYGGVRAYMFPKEAARLGEVKFVLFHRVCF</sequence>
<dbReference type="GO" id="GO:0032040">
    <property type="term" value="C:small-subunit processome"/>
    <property type="evidence" value="ECO:0007669"/>
    <property type="project" value="TreeGrafter"/>
</dbReference>
<dbReference type="InterPro" id="IPR045209">
    <property type="entry name" value="Rrp5"/>
</dbReference>
<protein>
    <submittedName>
        <fullName evidence="2">Ribosomal protein S1</fullName>
    </submittedName>
</protein>